<evidence type="ECO:0000256" key="1">
    <source>
        <dbReference type="SAM" id="Phobius"/>
    </source>
</evidence>
<feature type="signal peptide" evidence="2">
    <location>
        <begin position="1"/>
        <end position="32"/>
    </location>
</feature>
<keyword evidence="1" id="KW-0812">Transmembrane</keyword>
<organism evidence="3 4">
    <name type="scientific">Planctomicrobium piriforme</name>
    <dbReference type="NCBI Taxonomy" id="1576369"/>
    <lineage>
        <taxon>Bacteria</taxon>
        <taxon>Pseudomonadati</taxon>
        <taxon>Planctomycetota</taxon>
        <taxon>Planctomycetia</taxon>
        <taxon>Planctomycetales</taxon>
        <taxon>Planctomycetaceae</taxon>
        <taxon>Planctomicrobium</taxon>
    </lineage>
</organism>
<evidence type="ECO:0000256" key="2">
    <source>
        <dbReference type="SAM" id="SignalP"/>
    </source>
</evidence>
<dbReference type="EMBL" id="FOQD01000007">
    <property type="protein sequence ID" value="SFI28220.1"/>
    <property type="molecule type" value="Genomic_DNA"/>
</dbReference>
<dbReference type="Proteomes" id="UP000199518">
    <property type="component" value="Unassembled WGS sequence"/>
</dbReference>
<feature type="chain" id="PRO_5011624186" evidence="2">
    <location>
        <begin position="33"/>
        <end position="409"/>
    </location>
</feature>
<keyword evidence="1" id="KW-0472">Membrane</keyword>
<keyword evidence="4" id="KW-1185">Reference proteome</keyword>
<dbReference type="AlphaFoldDB" id="A0A1I3GY62"/>
<accession>A0A1I3GY62</accession>
<protein>
    <submittedName>
        <fullName evidence="3">Uncharacterized protein</fullName>
    </submittedName>
</protein>
<gene>
    <name evidence="3" type="ORF">SAMN05421753_107170</name>
</gene>
<sequence>MTSCQARRTSGIARKTLCLLSLFSLLPNLIHADESNAGTNGVAVANLVDAQQVQSALTAQWAGYQSEIVSAEIEYTSLHFQIKSQIFTPEQFQAALAKIDFLRTDDADRALLARQLMQTFCPERLEAKESVSSEGVKSQAVAATSPLSPQRRKLLLQGRERRCTTPQMEHVLTEDLHLLAAPSNSDVKAFRRGNCPYWFEGLEWFRTVPHEVLFKSCQLNRVAATQAALPHSSGDLWRLDYVEKPETHGSRVFLDVGDGLPRRWELVSPQSGNMVRLELYHDYVTFPGNVLCPTVRVEADFKQNKATSVQLTVIEQAKFNQPLSADAFRLTAAKGWGWFDWQEPDHHSGVWPQAVADVAAFFRNRTRSVALTQEASTGSSPVRSWRSLLLLLNGGVLVVVGIVLWRRSP</sequence>
<evidence type="ECO:0000313" key="3">
    <source>
        <dbReference type="EMBL" id="SFI28220.1"/>
    </source>
</evidence>
<proteinExistence type="predicted"/>
<keyword evidence="1" id="KW-1133">Transmembrane helix</keyword>
<evidence type="ECO:0000313" key="4">
    <source>
        <dbReference type="Proteomes" id="UP000199518"/>
    </source>
</evidence>
<dbReference type="STRING" id="1576369.SAMN05421753_107170"/>
<keyword evidence="2" id="KW-0732">Signal</keyword>
<name>A0A1I3GY62_9PLAN</name>
<feature type="transmembrane region" description="Helical" evidence="1">
    <location>
        <begin position="385"/>
        <end position="405"/>
    </location>
</feature>
<reference evidence="4" key="1">
    <citation type="submission" date="2016-10" db="EMBL/GenBank/DDBJ databases">
        <authorList>
            <person name="Varghese N."/>
            <person name="Submissions S."/>
        </authorList>
    </citation>
    <scope>NUCLEOTIDE SEQUENCE [LARGE SCALE GENOMIC DNA]</scope>
    <source>
        <strain evidence="4">DSM 26348</strain>
    </source>
</reference>